<accession>A0A0A1WVS6</accession>
<proteinExistence type="predicted"/>
<reference evidence="2" key="2">
    <citation type="journal article" date="2015" name="Gigascience">
        <title>Reconstructing a comprehensive transcriptome assembly of a white-pupal translocated strain of the pest fruit fly Bactrocera cucurbitae.</title>
        <authorList>
            <person name="Sim S.B."/>
            <person name="Calla B."/>
            <person name="Hall B."/>
            <person name="DeRego T."/>
            <person name="Geib S.M."/>
        </authorList>
    </citation>
    <scope>NUCLEOTIDE SEQUENCE</scope>
</reference>
<reference evidence="2" key="1">
    <citation type="submission" date="2014-11" db="EMBL/GenBank/DDBJ databases">
        <authorList>
            <person name="Geib S."/>
        </authorList>
    </citation>
    <scope>NUCLEOTIDE SEQUENCE</scope>
</reference>
<evidence type="ECO:0000256" key="1">
    <source>
        <dbReference type="SAM" id="MobiDB-lite"/>
    </source>
</evidence>
<feature type="region of interest" description="Disordered" evidence="1">
    <location>
        <begin position="1"/>
        <end position="40"/>
    </location>
</feature>
<dbReference type="OrthoDB" id="5982138at2759"/>
<protein>
    <submittedName>
        <fullName evidence="2">Probable transaldolase</fullName>
    </submittedName>
</protein>
<gene>
    <name evidence="2" type="primary">tal</name>
    <name evidence="2" type="ORF">g.7955</name>
</gene>
<organism evidence="2">
    <name type="scientific">Zeugodacus cucurbitae</name>
    <name type="common">Melon fruit fly</name>
    <name type="synonym">Bactrocera cucurbitae</name>
    <dbReference type="NCBI Taxonomy" id="28588"/>
    <lineage>
        <taxon>Eukaryota</taxon>
        <taxon>Metazoa</taxon>
        <taxon>Ecdysozoa</taxon>
        <taxon>Arthropoda</taxon>
        <taxon>Hexapoda</taxon>
        <taxon>Insecta</taxon>
        <taxon>Pterygota</taxon>
        <taxon>Neoptera</taxon>
        <taxon>Endopterygota</taxon>
        <taxon>Diptera</taxon>
        <taxon>Brachycera</taxon>
        <taxon>Muscomorpha</taxon>
        <taxon>Tephritoidea</taxon>
        <taxon>Tephritidae</taxon>
        <taxon>Zeugodacus</taxon>
        <taxon>Zeugodacus</taxon>
    </lineage>
</organism>
<dbReference type="EMBL" id="GBXI01011769">
    <property type="protein sequence ID" value="JAD02523.1"/>
    <property type="molecule type" value="Transcribed_RNA"/>
</dbReference>
<evidence type="ECO:0000313" key="2">
    <source>
        <dbReference type="EMBL" id="JAD02523.1"/>
    </source>
</evidence>
<dbReference type="AlphaFoldDB" id="A0A0A1WVS6"/>
<name>A0A0A1WVS6_ZEUCU</name>
<dbReference type="GeneID" id="105212822"/>
<sequence length="117" mass="12693">MGDKLPASQQSKPFPGSLTPGWNDPPLLNNVTRPPGGTRLNLNKRVAFPLNSTSITVNSSANSIQPELSPLACISKPPNSLGKPMLNLQPNQGFHTQMTEKSIEDVNSVNKQQDKNY</sequence>